<keyword evidence="2" id="KW-0472">Membrane</keyword>
<dbReference type="GO" id="GO:0005886">
    <property type="term" value="C:plasma membrane"/>
    <property type="evidence" value="ECO:0007669"/>
    <property type="project" value="TreeGrafter"/>
</dbReference>
<keyword evidence="3" id="KW-0547">Nucleotide-binding</keyword>
<evidence type="ECO:0000313" key="6">
    <source>
        <dbReference type="EMBL" id="ADU37988.1"/>
    </source>
</evidence>
<dbReference type="InterPro" id="IPR027417">
    <property type="entry name" value="P-loop_NTPase"/>
</dbReference>
<dbReference type="InterPro" id="IPR051120">
    <property type="entry name" value="ABC_AA/LPS_Transport"/>
</dbReference>
<evidence type="ECO:0000256" key="4">
    <source>
        <dbReference type="ARBA" id="ARBA00022840"/>
    </source>
</evidence>
<dbReference type="SUPFAM" id="SSF52540">
    <property type="entry name" value="P-loop containing nucleoside triphosphate hydrolases"/>
    <property type="match status" value="1"/>
</dbReference>
<dbReference type="HOGENOM" id="CLU_000604_1_2_4"/>
<dbReference type="SMART" id="SM00382">
    <property type="entry name" value="AAA"/>
    <property type="match status" value="1"/>
</dbReference>
<dbReference type="GO" id="GO:0005524">
    <property type="term" value="F:ATP binding"/>
    <property type="evidence" value="ECO:0007669"/>
    <property type="project" value="UniProtKB-KW"/>
</dbReference>
<dbReference type="GO" id="GO:0015808">
    <property type="term" value="P:L-alanine transport"/>
    <property type="evidence" value="ECO:0007669"/>
    <property type="project" value="TreeGrafter"/>
</dbReference>
<proteinExistence type="predicted"/>
<dbReference type="PANTHER" id="PTHR45772:SF7">
    <property type="entry name" value="AMINO ACID ABC TRANSPORTER ATP-BINDING PROTEIN"/>
    <property type="match status" value="1"/>
</dbReference>
<dbReference type="RefSeq" id="WP_013542211.1">
    <property type="nucleotide sequence ID" value="NC_014931.1"/>
</dbReference>
<protein>
    <submittedName>
        <fullName evidence="6">ABC transporter related protein</fullName>
    </submittedName>
</protein>
<dbReference type="GO" id="GO:0005304">
    <property type="term" value="F:L-valine transmembrane transporter activity"/>
    <property type="evidence" value="ECO:0007669"/>
    <property type="project" value="TreeGrafter"/>
</dbReference>
<keyword evidence="4" id="KW-0067">ATP-binding</keyword>
<dbReference type="GO" id="GO:0015192">
    <property type="term" value="F:L-phenylalanine transmembrane transporter activity"/>
    <property type="evidence" value="ECO:0007669"/>
    <property type="project" value="TreeGrafter"/>
</dbReference>
<dbReference type="Gene3D" id="3.40.50.300">
    <property type="entry name" value="P-loop containing nucleotide triphosphate hydrolases"/>
    <property type="match status" value="1"/>
</dbReference>
<dbReference type="GO" id="GO:1903805">
    <property type="term" value="P:L-valine import across plasma membrane"/>
    <property type="evidence" value="ECO:0007669"/>
    <property type="project" value="TreeGrafter"/>
</dbReference>
<evidence type="ECO:0000256" key="2">
    <source>
        <dbReference type="ARBA" id="ARBA00022475"/>
    </source>
</evidence>
<dbReference type="GO" id="GO:1903806">
    <property type="term" value="P:L-isoleucine import across plasma membrane"/>
    <property type="evidence" value="ECO:0007669"/>
    <property type="project" value="TreeGrafter"/>
</dbReference>
<organism evidence="6 7">
    <name type="scientific">Variovorax paradoxus (strain EPS)</name>
    <dbReference type="NCBI Taxonomy" id="595537"/>
    <lineage>
        <taxon>Bacteria</taxon>
        <taxon>Pseudomonadati</taxon>
        <taxon>Pseudomonadota</taxon>
        <taxon>Betaproteobacteria</taxon>
        <taxon>Burkholderiales</taxon>
        <taxon>Comamonadaceae</taxon>
        <taxon>Variovorax</taxon>
    </lineage>
</organism>
<accession>E6V1Y5</accession>
<sequence>MSTAPLLETRGLTIRFGAVVAVNKVSVRIDRGDVVGLIGTNGAGKTTFLNMVTGYLRPTGGEILLDGRSTLGRSPRELVAHGMARSFQVPQLFPEMTVREHLLFALALADGSTGGLLKPLHSAQRQARADEVLGRFGLQAIGERPVNLVPQGQRKLIDIAMALSLKPKLLLLDEPTSGVSSAEKMPLMEVVFDVIRASGVTVLFVEHDMDVVRRYVTRILAFRDGSMIADGAPGEVMRDAQVASAVLRGKAPAALARAGAA</sequence>
<reference evidence="7" key="1">
    <citation type="submission" date="2010-12" db="EMBL/GenBank/DDBJ databases">
        <title>Complete sequence of Variovorax paradoxus EPS.</title>
        <authorList>
            <consortium name="US DOE Joint Genome Institute"/>
            <person name="Lucas S."/>
            <person name="Copeland A."/>
            <person name="Lapidus A."/>
            <person name="Cheng J.-F."/>
            <person name="Goodwin L."/>
            <person name="Pitluck S."/>
            <person name="Teshima H."/>
            <person name="Detter J.C."/>
            <person name="Han C."/>
            <person name="Tapia R."/>
            <person name="Land M."/>
            <person name="Hauser L."/>
            <person name="Kyrpides N."/>
            <person name="Ivanova N."/>
            <person name="Ovchinnikova G."/>
            <person name="Orwin P."/>
            <person name="Han J.-I.G."/>
            <person name="Woyke T."/>
        </authorList>
    </citation>
    <scope>NUCLEOTIDE SEQUENCE [LARGE SCALE GENOMIC DNA]</scope>
    <source>
        <strain evidence="7">EPS</strain>
    </source>
</reference>
<evidence type="ECO:0000313" key="7">
    <source>
        <dbReference type="Proteomes" id="UP000008917"/>
    </source>
</evidence>
<dbReference type="Proteomes" id="UP000008917">
    <property type="component" value="Chromosome"/>
</dbReference>
<name>E6V1Y5_VARPE</name>
<gene>
    <name evidence="6" type="ordered locus">Varpa_3807</name>
</gene>
<dbReference type="InterPro" id="IPR003593">
    <property type="entry name" value="AAA+_ATPase"/>
</dbReference>
<dbReference type="EMBL" id="CP002417">
    <property type="protein sequence ID" value="ADU37988.1"/>
    <property type="molecule type" value="Genomic_DNA"/>
</dbReference>
<dbReference type="GO" id="GO:0016887">
    <property type="term" value="F:ATP hydrolysis activity"/>
    <property type="evidence" value="ECO:0007669"/>
    <property type="project" value="InterPro"/>
</dbReference>
<keyword evidence="1" id="KW-0813">Transport</keyword>
<dbReference type="Pfam" id="PF00005">
    <property type="entry name" value="ABC_tran"/>
    <property type="match status" value="1"/>
</dbReference>
<dbReference type="InterPro" id="IPR003439">
    <property type="entry name" value="ABC_transporter-like_ATP-bd"/>
</dbReference>
<dbReference type="PROSITE" id="PS50893">
    <property type="entry name" value="ABC_TRANSPORTER_2"/>
    <property type="match status" value="1"/>
</dbReference>
<dbReference type="GO" id="GO:0015188">
    <property type="term" value="F:L-isoleucine transmembrane transporter activity"/>
    <property type="evidence" value="ECO:0007669"/>
    <property type="project" value="TreeGrafter"/>
</dbReference>
<dbReference type="STRING" id="595537.Varpa_3807"/>
<dbReference type="eggNOG" id="COG0411">
    <property type="taxonomic scope" value="Bacteria"/>
</dbReference>
<keyword evidence="2" id="KW-1003">Cell membrane</keyword>
<dbReference type="OrthoDB" id="8716732at2"/>
<evidence type="ECO:0000259" key="5">
    <source>
        <dbReference type="PROSITE" id="PS50893"/>
    </source>
</evidence>
<dbReference type="KEGG" id="vpe:Varpa_3807"/>
<dbReference type="AlphaFoldDB" id="E6V1Y5"/>
<reference evidence="6 7" key="2">
    <citation type="journal article" date="2013" name="Genome Announc.">
        <title>Genome of the Root-Associated Plant Growth-Promoting Bacterium Variovorax paradoxus Strain EPS.</title>
        <authorList>
            <person name="Han J.I."/>
            <person name="Spain J.C."/>
            <person name="Leadbetter J.R."/>
            <person name="Ovchinnikova G."/>
            <person name="Goodwin L.A."/>
            <person name="Han C.S."/>
            <person name="Woyke T."/>
            <person name="Davenport K.W."/>
            <person name="Orwin P.M."/>
        </authorList>
    </citation>
    <scope>NUCLEOTIDE SEQUENCE [LARGE SCALE GENOMIC DNA]</scope>
    <source>
        <strain evidence="6 7">EPS</strain>
    </source>
</reference>
<dbReference type="PANTHER" id="PTHR45772">
    <property type="entry name" value="CONSERVED COMPONENT OF ABC TRANSPORTER FOR NATURAL AMINO ACIDS-RELATED"/>
    <property type="match status" value="1"/>
</dbReference>
<dbReference type="GO" id="GO:0042941">
    <property type="term" value="P:D-alanine transmembrane transport"/>
    <property type="evidence" value="ECO:0007669"/>
    <property type="project" value="TreeGrafter"/>
</dbReference>
<evidence type="ECO:0000256" key="1">
    <source>
        <dbReference type="ARBA" id="ARBA00022448"/>
    </source>
</evidence>
<feature type="domain" description="ABC transporter" evidence="5">
    <location>
        <begin position="7"/>
        <end position="249"/>
    </location>
</feature>
<evidence type="ECO:0000256" key="3">
    <source>
        <dbReference type="ARBA" id="ARBA00022741"/>
    </source>
</evidence>